<dbReference type="OrthoDB" id="6737228at2759"/>
<name>A0A9P0LCZ5_ACAOB</name>
<organism evidence="2 3">
    <name type="scientific">Acanthoscelides obtectus</name>
    <name type="common">Bean weevil</name>
    <name type="synonym">Bruchus obtectus</name>
    <dbReference type="NCBI Taxonomy" id="200917"/>
    <lineage>
        <taxon>Eukaryota</taxon>
        <taxon>Metazoa</taxon>
        <taxon>Ecdysozoa</taxon>
        <taxon>Arthropoda</taxon>
        <taxon>Hexapoda</taxon>
        <taxon>Insecta</taxon>
        <taxon>Pterygota</taxon>
        <taxon>Neoptera</taxon>
        <taxon>Endopterygota</taxon>
        <taxon>Coleoptera</taxon>
        <taxon>Polyphaga</taxon>
        <taxon>Cucujiformia</taxon>
        <taxon>Chrysomeloidea</taxon>
        <taxon>Chrysomelidae</taxon>
        <taxon>Bruchinae</taxon>
        <taxon>Bruchini</taxon>
        <taxon>Acanthoscelides</taxon>
    </lineage>
</organism>
<dbReference type="Pfam" id="PF13843">
    <property type="entry name" value="DDE_Tnp_1_7"/>
    <property type="match status" value="1"/>
</dbReference>
<dbReference type="PANTHER" id="PTHR46599:SF3">
    <property type="entry name" value="PIGGYBAC TRANSPOSABLE ELEMENT-DERIVED PROTEIN 4"/>
    <property type="match status" value="1"/>
</dbReference>
<sequence>MTVCRRLLPLVPFQGRLKFKQYIANKRHKFGIKLFKLCLEGGYTYDFNVYCGKEHAEGSSVPTNVVMKLMDGLLDKGRTLAIDNYYTSVTLAHALLHRKTHMIGTLRANRKYNPKNDISKKFKVGEHVAEQSNSGIVVQKWRDKRDVLMITTKFDDEMVTIQKARGDVVKPNNVIEYNKYKSFIEISDQMKNYNSPLRKGIKWYRKLSMELLTGTALINAHVAYQSIANESMTITKLSDVGRASRRRCTACYAKIAEEEGRQVK</sequence>
<proteinExistence type="predicted"/>
<evidence type="ECO:0000313" key="3">
    <source>
        <dbReference type="Proteomes" id="UP001152888"/>
    </source>
</evidence>
<protein>
    <recommendedName>
        <fullName evidence="1">PiggyBac transposable element-derived protein domain-containing protein</fullName>
    </recommendedName>
</protein>
<feature type="domain" description="PiggyBac transposable element-derived protein" evidence="1">
    <location>
        <begin position="9"/>
        <end position="221"/>
    </location>
</feature>
<comment type="caution">
    <text evidence="2">The sequence shown here is derived from an EMBL/GenBank/DDBJ whole genome shotgun (WGS) entry which is preliminary data.</text>
</comment>
<keyword evidence="3" id="KW-1185">Reference proteome</keyword>
<reference evidence="2" key="1">
    <citation type="submission" date="2022-03" db="EMBL/GenBank/DDBJ databases">
        <authorList>
            <person name="Sayadi A."/>
        </authorList>
    </citation>
    <scope>NUCLEOTIDE SEQUENCE</scope>
</reference>
<gene>
    <name evidence="2" type="ORF">ACAOBT_LOCUS19372</name>
</gene>
<dbReference type="EMBL" id="CAKOFQ010007076">
    <property type="protein sequence ID" value="CAH1989935.1"/>
    <property type="molecule type" value="Genomic_DNA"/>
</dbReference>
<dbReference type="AlphaFoldDB" id="A0A9P0LCZ5"/>
<dbReference type="InterPro" id="IPR029526">
    <property type="entry name" value="PGBD"/>
</dbReference>
<dbReference type="PANTHER" id="PTHR46599">
    <property type="entry name" value="PIGGYBAC TRANSPOSABLE ELEMENT-DERIVED PROTEIN 4"/>
    <property type="match status" value="1"/>
</dbReference>
<evidence type="ECO:0000313" key="2">
    <source>
        <dbReference type="EMBL" id="CAH1989935.1"/>
    </source>
</evidence>
<accession>A0A9P0LCZ5</accession>
<dbReference type="Proteomes" id="UP001152888">
    <property type="component" value="Unassembled WGS sequence"/>
</dbReference>
<evidence type="ECO:0000259" key="1">
    <source>
        <dbReference type="Pfam" id="PF13843"/>
    </source>
</evidence>